<protein>
    <submittedName>
        <fullName evidence="1">Transposase</fullName>
    </submittedName>
</protein>
<dbReference type="AlphaFoldDB" id="A0A0W1JL48"/>
<dbReference type="InterPro" id="IPR010106">
    <property type="entry name" value="RpnA"/>
</dbReference>
<dbReference type="NCBIfam" id="TIGR01784">
    <property type="entry name" value="T_den_put_tspse"/>
    <property type="match status" value="1"/>
</dbReference>
<dbReference type="OMA" id="DIEIHIV"/>
<dbReference type="PANTHER" id="PTHR41317:SF1">
    <property type="entry name" value="PD-(D_E)XK NUCLEASE FAMILY TRANSPOSASE"/>
    <property type="match status" value="1"/>
</dbReference>
<accession>A0A0W1JL48</accession>
<dbReference type="PANTHER" id="PTHR41317">
    <property type="entry name" value="PD-(D_E)XK NUCLEASE FAMILY TRANSPOSASE"/>
    <property type="match status" value="1"/>
</dbReference>
<gene>
    <name evidence="1" type="ORF">AT727_19335</name>
</gene>
<dbReference type="EMBL" id="LOCK01000014">
    <property type="protein sequence ID" value="KTE92503.1"/>
    <property type="molecule type" value="Genomic_DNA"/>
</dbReference>
<proteinExistence type="predicted"/>
<organism evidence="1 2">
    <name type="scientific">Desulfitobacterium hafniense</name>
    <name type="common">Desulfitobacterium frappieri</name>
    <dbReference type="NCBI Taxonomy" id="49338"/>
    <lineage>
        <taxon>Bacteria</taxon>
        <taxon>Bacillati</taxon>
        <taxon>Bacillota</taxon>
        <taxon>Clostridia</taxon>
        <taxon>Eubacteriales</taxon>
        <taxon>Desulfitobacteriaceae</taxon>
        <taxon>Desulfitobacterium</taxon>
    </lineage>
</organism>
<reference evidence="1 2" key="1">
    <citation type="submission" date="2015-12" db="EMBL/GenBank/DDBJ databases">
        <title>Draft Genome Sequence of Desulfitobacterium hafniense Strain DH, a Sulfate-reducing Bacterium Isolated from Paddy Soils.</title>
        <authorList>
            <person name="Bao P."/>
            <person name="Zhang X."/>
            <person name="Li G."/>
        </authorList>
    </citation>
    <scope>NUCLEOTIDE SEQUENCE [LARGE SCALE GENOMIC DNA]</scope>
    <source>
        <strain evidence="1 2">DH</strain>
    </source>
</reference>
<dbReference type="Proteomes" id="UP000054623">
    <property type="component" value="Unassembled WGS sequence"/>
</dbReference>
<sequence>MRKAGESMKEFISLKIDYAFKLIFGKEGNEAILIAFLNAALKLPQERRIEAITIMNPELNKEYQGDKKSILDVRAETSEGMQINIEIQLSNQYDMEKRSLYYWAEMYSRQIREGMAYKELAKAVTINILDFNYLKQTSNYHNVFHLYEDEEKFQLTDALEMHFMELPKLLAKWRNREISPWENELVRWLLLLEGADNQEILQTLEEIAMKDPVLHQAMTAWEETSDDPRIREAYFDRRKAVLDEKAAIREAELRLKEALEKGRAAGIAAGKAEGKAEVAKKLLDLGFEITKVAEATGLSEKDIRSLKD</sequence>
<comment type="caution">
    <text evidence="1">The sequence shown here is derived from an EMBL/GenBank/DDBJ whole genome shotgun (WGS) entry which is preliminary data.</text>
</comment>
<dbReference type="Pfam" id="PF12784">
    <property type="entry name" value="PDDEXK_2"/>
    <property type="match status" value="1"/>
</dbReference>
<evidence type="ECO:0000313" key="1">
    <source>
        <dbReference type="EMBL" id="KTE92503.1"/>
    </source>
</evidence>
<name>A0A0W1JL48_DESHA</name>
<dbReference type="OrthoDB" id="2973070at2"/>
<evidence type="ECO:0000313" key="2">
    <source>
        <dbReference type="Proteomes" id="UP000054623"/>
    </source>
</evidence>